<protein>
    <submittedName>
        <fullName evidence="13">Butyrophilin-like protein 1</fullName>
    </submittedName>
</protein>
<dbReference type="InterPro" id="IPR053896">
    <property type="entry name" value="BTN3A2-like_Ig-C"/>
</dbReference>
<dbReference type="PANTHER" id="PTHR24100:SF134">
    <property type="entry name" value="BUTYROPHILIN-LIKE PROTEIN 1"/>
    <property type="match status" value="1"/>
</dbReference>
<evidence type="ECO:0000313" key="13">
    <source>
        <dbReference type="Ensembl" id="ENSAMEP00000035884.1"/>
    </source>
</evidence>
<evidence type="ECO:0000256" key="10">
    <source>
        <dbReference type="SAM" id="MobiDB-lite"/>
    </source>
</evidence>
<dbReference type="InterPro" id="IPR003877">
    <property type="entry name" value="SPRY_dom"/>
</dbReference>
<comment type="similarity">
    <text evidence="2">Belongs to the immunoglobulin superfamily. BTN/MOG family.</text>
</comment>
<evidence type="ECO:0000259" key="11">
    <source>
        <dbReference type="PROSITE" id="PS50188"/>
    </source>
</evidence>
<keyword evidence="8" id="KW-0325">Glycoprotein</keyword>
<dbReference type="InterPro" id="IPR013320">
    <property type="entry name" value="ConA-like_dom_sf"/>
</dbReference>
<dbReference type="InterPro" id="IPR013106">
    <property type="entry name" value="Ig_V-set"/>
</dbReference>
<feature type="region of interest" description="Disordered" evidence="10">
    <location>
        <begin position="271"/>
        <end position="290"/>
    </location>
</feature>
<evidence type="ECO:0000256" key="2">
    <source>
        <dbReference type="ARBA" id="ARBA00007591"/>
    </source>
</evidence>
<evidence type="ECO:0000256" key="3">
    <source>
        <dbReference type="ARBA" id="ARBA00022692"/>
    </source>
</evidence>
<dbReference type="Ensembl" id="ENSAMET00000037008.1">
    <property type="protein sequence ID" value="ENSAMEP00000035884.1"/>
    <property type="gene ID" value="ENSAMEG00000002434.2"/>
</dbReference>
<reference evidence="13 14" key="1">
    <citation type="journal article" date="2010" name="Nature">
        <title>The sequence and de novo assembly of the giant panda genome.</title>
        <authorList>
            <person name="Li R."/>
            <person name="Fan W."/>
            <person name="Tian G."/>
            <person name="Zhu H."/>
            <person name="He L."/>
            <person name="Cai J."/>
            <person name="Huang Q."/>
            <person name="Cai Q."/>
            <person name="Li B."/>
            <person name="Bai Y."/>
            <person name="Zhang Z."/>
            <person name="Zhang Y."/>
            <person name="Wang W."/>
            <person name="Li J."/>
            <person name="Wei F."/>
            <person name="Li H."/>
            <person name="Jian M."/>
            <person name="Li J."/>
            <person name="Zhang Z."/>
            <person name="Nielsen R."/>
            <person name="Li D."/>
            <person name="Gu W."/>
            <person name="Yang Z."/>
            <person name="Xuan Z."/>
            <person name="Ryder O.A."/>
            <person name="Leung F.C."/>
            <person name="Zhou Y."/>
            <person name="Cao J."/>
            <person name="Sun X."/>
            <person name="Fu Y."/>
            <person name="Fang X."/>
            <person name="Guo X."/>
            <person name="Wang B."/>
            <person name="Hou R."/>
            <person name="Shen F."/>
            <person name="Mu B."/>
            <person name="Ni P."/>
            <person name="Lin R."/>
            <person name="Qian W."/>
            <person name="Wang G."/>
            <person name="Yu C."/>
            <person name="Nie W."/>
            <person name="Wang J."/>
            <person name="Wu Z."/>
            <person name="Liang H."/>
            <person name="Min J."/>
            <person name="Wu Q."/>
            <person name="Cheng S."/>
            <person name="Ruan J."/>
            <person name="Wang M."/>
            <person name="Shi Z."/>
            <person name="Wen M."/>
            <person name="Liu B."/>
            <person name="Ren X."/>
            <person name="Zheng H."/>
            <person name="Dong D."/>
            <person name="Cook K."/>
            <person name="Shan G."/>
            <person name="Zhang H."/>
            <person name="Kosiol C."/>
            <person name="Xie X."/>
            <person name="Lu Z."/>
            <person name="Zheng H."/>
            <person name="Li Y."/>
            <person name="Steiner C.C."/>
            <person name="Lam T.T."/>
            <person name="Lin S."/>
            <person name="Zhang Q."/>
            <person name="Li G."/>
            <person name="Tian J."/>
            <person name="Gong T."/>
            <person name="Liu H."/>
            <person name="Zhang D."/>
            <person name="Fang L."/>
            <person name="Ye C."/>
            <person name="Zhang J."/>
            <person name="Hu W."/>
            <person name="Xu A."/>
            <person name="Ren Y."/>
            <person name="Zhang G."/>
            <person name="Bruford M.W."/>
            <person name="Li Q."/>
            <person name="Ma L."/>
            <person name="Guo Y."/>
            <person name="An N."/>
            <person name="Hu Y."/>
            <person name="Zheng Y."/>
            <person name="Shi Y."/>
            <person name="Li Z."/>
            <person name="Liu Q."/>
            <person name="Chen Y."/>
            <person name="Zhao J."/>
            <person name="Qu N."/>
            <person name="Zhao S."/>
            <person name="Tian F."/>
            <person name="Wang X."/>
            <person name="Wang H."/>
            <person name="Xu L."/>
            <person name="Liu X."/>
            <person name="Vinar T."/>
            <person name="Wang Y."/>
            <person name="Lam T.W."/>
            <person name="Yiu S.M."/>
            <person name="Liu S."/>
            <person name="Zhang H."/>
            <person name="Li D."/>
            <person name="Huang Y."/>
            <person name="Wang X."/>
            <person name="Yang G."/>
            <person name="Jiang Z."/>
            <person name="Wang J."/>
            <person name="Qin N."/>
            <person name="Li L."/>
            <person name="Li J."/>
            <person name="Bolund L."/>
            <person name="Kristiansen K."/>
            <person name="Wong G.K."/>
            <person name="Olson M."/>
            <person name="Zhang X."/>
            <person name="Li S."/>
            <person name="Yang H."/>
            <person name="Wang J."/>
            <person name="Wang J."/>
        </authorList>
    </citation>
    <scope>NUCLEOTIDE SEQUENCE [LARGE SCALE GENOMIC DNA]</scope>
</reference>
<dbReference type="SMART" id="SM00409">
    <property type="entry name" value="IG"/>
    <property type="match status" value="1"/>
</dbReference>
<dbReference type="AlphaFoldDB" id="A0A7N5K726"/>
<reference evidence="13" key="3">
    <citation type="submission" date="2025-09" db="UniProtKB">
        <authorList>
            <consortium name="Ensembl"/>
        </authorList>
    </citation>
    <scope>IDENTIFICATION</scope>
</reference>
<dbReference type="SUPFAM" id="SSF49899">
    <property type="entry name" value="Concanavalin A-like lectins/glucanases"/>
    <property type="match status" value="1"/>
</dbReference>
<evidence type="ECO:0000256" key="4">
    <source>
        <dbReference type="ARBA" id="ARBA00022729"/>
    </source>
</evidence>
<dbReference type="FunFam" id="2.60.120.920:FF:000004">
    <property type="entry name" value="Butyrophilin subfamily 1 member A1"/>
    <property type="match status" value="1"/>
</dbReference>
<dbReference type="SMART" id="SM00406">
    <property type="entry name" value="IGv"/>
    <property type="match status" value="1"/>
</dbReference>
<proteinExistence type="inferred from homology"/>
<keyword evidence="7" id="KW-1015">Disulfide bond</keyword>
<sequence length="487" mass="54366">GIFPLSPCGLVVCVNTPGPPHMSGFSVKGPAEPIMVLLGADATLPCQLSPEQSAAHMHIWWYRTQLSPAVFVYQNGQEQGGEQMLEYRGRTELVRNSINKGGVALLIQHVRASDHGQYRCHFRDGQSSQEAIVELHVIGLGSAPHVHMMGPEDGGIRVLCSADGWFPKPRVQWSDVMGVNLQSLSEFQTQDEDGLFRVEASLVVMDRSLGNLTCSIQNPLSGQEKASAIFLPEPFFPRMDPWKAALAGTVPILMLLLAGISYTGWRQHQAKEREVKKKKTESRERDQMKKEKEMALEAKENVTLDAATAHPSLLLSENRRRVTWQERQQDLPSSTQRFDSLSCVLGQLHISSGRSFWEVKVEDASSWDLGVCQNNVTRKGKVTMSPHNGFWAIRLYNREYWALTSPEACLTVREIPRSVGIFLDYEAGDVSFYNMTDGSHIFSFPQNTFSGALRPLFRLWSSASGSLTICPGGEERDLVINMPTYEQ</sequence>
<evidence type="ECO:0000256" key="7">
    <source>
        <dbReference type="ARBA" id="ARBA00023157"/>
    </source>
</evidence>
<dbReference type="Gene3D" id="2.60.40.10">
    <property type="entry name" value="Immunoglobulins"/>
    <property type="match status" value="2"/>
</dbReference>
<evidence type="ECO:0000313" key="14">
    <source>
        <dbReference type="Proteomes" id="UP000008912"/>
    </source>
</evidence>
<gene>
    <name evidence="13" type="primary">LOC100465285</name>
</gene>
<dbReference type="Pfam" id="PF00622">
    <property type="entry name" value="SPRY"/>
    <property type="match status" value="1"/>
</dbReference>
<dbReference type="CDD" id="cd15819">
    <property type="entry name" value="SPRY_PRY_BTN1_2"/>
    <property type="match status" value="1"/>
</dbReference>
<dbReference type="InterPro" id="IPR050504">
    <property type="entry name" value="IgSF_BTN/MOG"/>
</dbReference>
<dbReference type="Gene3D" id="2.60.120.920">
    <property type="match status" value="1"/>
</dbReference>
<dbReference type="InterPro" id="IPR003879">
    <property type="entry name" value="Butyrophylin_SPRY"/>
</dbReference>
<keyword evidence="14" id="KW-1185">Reference proteome</keyword>
<evidence type="ECO:0000259" key="12">
    <source>
        <dbReference type="PROSITE" id="PS50835"/>
    </source>
</evidence>
<dbReference type="InterPro" id="IPR013783">
    <property type="entry name" value="Ig-like_fold"/>
</dbReference>
<dbReference type="GO" id="GO:0005102">
    <property type="term" value="F:signaling receptor binding"/>
    <property type="evidence" value="ECO:0007669"/>
    <property type="project" value="TreeGrafter"/>
</dbReference>
<reference evidence="13" key="2">
    <citation type="submission" date="2025-08" db="UniProtKB">
        <authorList>
            <consortium name="Ensembl"/>
        </authorList>
    </citation>
    <scope>IDENTIFICATION</scope>
</reference>
<dbReference type="GO" id="GO:0001817">
    <property type="term" value="P:regulation of cytokine production"/>
    <property type="evidence" value="ECO:0007669"/>
    <property type="project" value="TreeGrafter"/>
</dbReference>
<keyword evidence="3" id="KW-0812">Transmembrane</keyword>
<dbReference type="SMART" id="SM00589">
    <property type="entry name" value="PRY"/>
    <property type="match status" value="1"/>
</dbReference>
<dbReference type="GeneTree" id="ENSGT00940000162079"/>
<accession>A0A7N5K726</accession>
<name>A0A7N5K726_AILME</name>
<dbReference type="FunFam" id="2.60.40.10:FF:000208">
    <property type="entry name" value="Butyrophilin subfamily 1 member A1"/>
    <property type="match status" value="1"/>
</dbReference>
<evidence type="ECO:0000256" key="1">
    <source>
        <dbReference type="ARBA" id="ARBA00004479"/>
    </source>
</evidence>
<feature type="domain" description="Ig-like" evidence="12">
    <location>
        <begin position="20"/>
        <end position="133"/>
    </location>
</feature>
<dbReference type="InterPro" id="IPR007110">
    <property type="entry name" value="Ig-like_dom"/>
</dbReference>
<dbReference type="FunFam" id="2.60.40.10:FF:000088">
    <property type="entry name" value="Butyrophilin subfamily 1 member A1"/>
    <property type="match status" value="1"/>
</dbReference>
<keyword evidence="4" id="KW-0732">Signal</keyword>
<dbReference type="Pfam" id="PF07686">
    <property type="entry name" value="V-set"/>
    <property type="match status" value="1"/>
</dbReference>
<dbReference type="SMART" id="SM00449">
    <property type="entry name" value="SPRY"/>
    <property type="match status" value="1"/>
</dbReference>
<feature type="domain" description="Ig-like" evidence="12">
    <location>
        <begin position="144"/>
        <end position="230"/>
    </location>
</feature>
<keyword evidence="5" id="KW-1133">Transmembrane helix</keyword>
<dbReference type="PROSITE" id="PS50835">
    <property type="entry name" value="IG_LIKE"/>
    <property type="match status" value="2"/>
</dbReference>
<dbReference type="CDD" id="cd05713">
    <property type="entry name" value="IgV_MOG_like"/>
    <property type="match status" value="1"/>
</dbReference>
<dbReference type="Pfam" id="PF22705">
    <property type="entry name" value="C2-set_3"/>
    <property type="match status" value="1"/>
</dbReference>
<organism evidence="13 14">
    <name type="scientific">Ailuropoda melanoleuca</name>
    <name type="common">Giant panda</name>
    <dbReference type="NCBI Taxonomy" id="9646"/>
    <lineage>
        <taxon>Eukaryota</taxon>
        <taxon>Metazoa</taxon>
        <taxon>Chordata</taxon>
        <taxon>Craniata</taxon>
        <taxon>Vertebrata</taxon>
        <taxon>Euteleostomi</taxon>
        <taxon>Mammalia</taxon>
        <taxon>Eutheria</taxon>
        <taxon>Laurasiatheria</taxon>
        <taxon>Carnivora</taxon>
        <taxon>Caniformia</taxon>
        <taxon>Ursidae</taxon>
        <taxon>Ailuropoda</taxon>
    </lineage>
</organism>
<dbReference type="PRINTS" id="PR01407">
    <property type="entry name" value="BUTYPHLNCDUF"/>
</dbReference>
<dbReference type="InterPro" id="IPR037958">
    <property type="entry name" value="SPRY/PRY_BTN1/2"/>
</dbReference>
<dbReference type="InterPro" id="IPR006574">
    <property type="entry name" value="PRY"/>
</dbReference>
<dbReference type="InterPro" id="IPR036179">
    <property type="entry name" value="Ig-like_dom_sf"/>
</dbReference>
<evidence type="ECO:0000256" key="8">
    <source>
        <dbReference type="ARBA" id="ARBA00023180"/>
    </source>
</evidence>
<dbReference type="InterPro" id="IPR043136">
    <property type="entry name" value="B30.2/SPRY_sf"/>
</dbReference>
<evidence type="ECO:0000256" key="9">
    <source>
        <dbReference type="ARBA" id="ARBA00023319"/>
    </source>
</evidence>
<dbReference type="InterPro" id="IPR001870">
    <property type="entry name" value="B30.2/SPRY"/>
</dbReference>
<dbReference type="PROSITE" id="PS50188">
    <property type="entry name" value="B302_SPRY"/>
    <property type="match status" value="1"/>
</dbReference>
<dbReference type="GO" id="GO:0009897">
    <property type="term" value="C:external side of plasma membrane"/>
    <property type="evidence" value="ECO:0007669"/>
    <property type="project" value="TreeGrafter"/>
</dbReference>
<keyword evidence="6" id="KW-0472">Membrane</keyword>
<dbReference type="SUPFAM" id="SSF48726">
    <property type="entry name" value="Immunoglobulin"/>
    <property type="match status" value="2"/>
</dbReference>
<dbReference type="Pfam" id="PF13765">
    <property type="entry name" value="PRY"/>
    <property type="match status" value="1"/>
</dbReference>
<dbReference type="PANTHER" id="PTHR24100">
    <property type="entry name" value="BUTYROPHILIN"/>
    <property type="match status" value="1"/>
</dbReference>
<keyword evidence="9" id="KW-0393">Immunoglobulin domain</keyword>
<dbReference type="GO" id="GO:0050852">
    <property type="term" value="P:T cell receptor signaling pathway"/>
    <property type="evidence" value="ECO:0007669"/>
    <property type="project" value="TreeGrafter"/>
</dbReference>
<dbReference type="InterPro" id="IPR003599">
    <property type="entry name" value="Ig_sub"/>
</dbReference>
<comment type="subcellular location">
    <subcellularLocation>
        <location evidence="1">Membrane</location>
        <topology evidence="1">Single-pass type I membrane protein</topology>
    </subcellularLocation>
</comment>
<feature type="domain" description="B30.2/SPRY" evidence="11">
    <location>
        <begin position="281"/>
        <end position="476"/>
    </location>
</feature>
<evidence type="ECO:0000256" key="5">
    <source>
        <dbReference type="ARBA" id="ARBA00022989"/>
    </source>
</evidence>
<evidence type="ECO:0000256" key="6">
    <source>
        <dbReference type="ARBA" id="ARBA00023136"/>
    </source>
</evidence>
<dbReference type="Proteomes" id="UP000008912">
    <property type="component" value="Unassembled WGS sequence"/>
</dbReference>